<accession>S4NXH4</accession>
<proteinExistence type="predicted"/>
<protein>
    <submittedName>
        <fullName evidence="2">Uncharacterized protein</fullName>
    </submittedName>
</protein>
<organism evidence="2">
    <name type="scientific">Pararge aegeria</name>
    <name type="common">speckled wood butterfly</name>
    <dbReference type="NCBI Taxonomy" id="116150"/>
    <lineage>
        <taxon>Eukaryota</taxon>
        <taxon>Metazoa</taxon>
        <taxon>Ecdysozoa</taxon>
        <taxon>Arthropoda</taxon>
        <taxon>Hexapoda</taxon>
        <taxon>Insecta</taxon>
        <taxon>Pterygota</taxon>
        <taxon>Neoptera</taxon>
        <taxon>Endopterygota</taxon>
        <taxon>Lepidoptera</taxon>
        <taxon>Glossata</taxon>
        <taxon>Ditrysia</taxon>
        <taxon>Papilionoidea</taxon>
        <taxon>Nymphalidae</taxon>
        <taxon>Satyrinae</taxon>
        <taxon>Satyrini</taxon>
        <taxon>Parargina</taxon>
        <taxon>Pararge</taxon>
    </lineage>
</organism>
<feature type="compositionally biased region" description="Polar residues" evidence="1">
    <location>
        <begin position="44"/>
        <end position="68"/>
    </location>
</feature>
<evidence type="ECO:0000313" key="2">
    <source>
        <dbReference type="EMBL" id="JAA81824.1"/>
    </source>
</evidence>
<name>S4NXH4_9NEOP</name>
<sequence length="68" mass="7367">PALPAVAGRKRTRSGRRPLGEHQRASMPASTSAIGRQVAIVQPQRRQTTNDQNESMSANTSISRPRSS</sequence>
<dbReference type="EMBL" id="GAIX01010736">
    <property type="protein sequence ID" value="JAA81824.1"/>
    <property type="molecule type" value="Transcribed_RNA"/>
</dbReference>
<dbReference type="AlphaFoldDB" id="S4NXH4"/>
<reference evidence="2" key="1">
    <citation type="journal article" date="2013" name="BMC Genomics">
        <title>Unscrambling butterfly oogenesis.</title>
        <authorList>
            <person name="Carter J.M."/>
            <person name="Baker S.C."/>
            <person name="Pink R."/>
            <person name="Carter D.R."/>
            <person name="Collins A."/>
            <person name="Tomlin J."/>
            <person name="Gibbs M."/>
            <person name="Breuker C.J."/>
        </authorList>
    </citation>
    <scope>NUCLEOTIDE SEQUENCE</scope>
    <source>
        <tissue evidence="2">Ovary</tissue>
    </source>
</reference>
<feature type="region of interest" description="Disordered" evidence="1">
    <location>
        <begin position="1"/>
        <end position="68"/>
    </location>
</feature>
<feature type="non-terminal residue" evidence="2">
    <location>
        <position position="68"/>
    </location>
</feature>
<feature type="non-terminal residue" evidence="2">
    <location>
        <position position="1"/>
    </location>
</feature>
<reference evidence="2" key="2">
    <citation type="submission" date="2013-05" db="EMBL/GenBank/DDBJ databases">
        <authorList>
            <person name="Carter J.-M."/>
            <person name="Baker S.C."/>
            <person name="Pink R."/>
            <person name="Carter D.R.F."/>
            <person name="Collins A."/>
            <person name="Tomlin J."/>
            <person name="Gibbs M."/>
            <person name="Breuker C.J."/>
        </authorList>
    </citation>
    <scope>NUCLEOTIDE SEQUENCE</scope>
    <source>
        <tissue evidence="2">Ovary</tissue>
    </source>
</reference>
<evidence type="ECO:0000256" key="1">
    <source>
        <dbReference type="SAM" id="MobiDB-lite"/>
    </source>
</evidence>